<keyword evidence="2" id="KW-0460">Magnesium</keyword>
<feature type="domain" description="Alpha-D-phosphohexomutase alpha/beta/alpha" evidence="5">
    <location>
        <begin position="32"/>
        <end position="155"/>
    </location>
</feature>
<dbReference type="InterPro" id="IPR016055">
    <property type="entry name" value="A-D-PHexomutase_a/b/a-I/II/III"/>
</dbReference>
<dbReference type="SUPFAM" id="SSF55957">
    <property type="entry name" value="Phosphoglucomutase, C-terminal domain"/>
    <property type="match status" value="1"/>
</dbReference>
<evidence type="ECO:0000313" key="8">
    <source>
        <dbReference type="WBParaSite" id="SBAD_0001218901-mRNA-1"/>
    </source>
</evidence>
<dbReference type="SUPFAM" id="SSF53738">
    <property type="entry name" value="Phosphoglucomutase, first 3 domains"/>
    <property type="match status" value="1"/>
</dbReference>
<dbReference type="Gene3D" id="3.40.120.10">
    <property type="entry name" value="Alpha-D-Glucose-1,6-Bisphosphate, subunit A, domain 3"/>
    <property type="match status" value="1"/>
</dbReference>
<reference evidence="6 7" key="2">
    <citation type="submission" date="2018-11" db="EMBL/GenBank/DDBJ databases">
        <authorList>
            <consortium name="Pathogen Informatics"/>
        </authorList>
    </citation>
    <scope>NUCLEOTIDE SEQUENCE [LARGE SCALE GENOMIC DNA]</scope>
</reference>
<evidence type="ECO:0000259" key="5">
    <source>
        <dbReference type="Pfam" id="PF02880"/>
    </source>
</evidence>
<dbReference type="PANTHER" id="PTHR45745">
    <property type="entry name" value="PHOSPHOMANNOMUTASE 45A"/>
    <property type="match status" value="1"/>
</dbReference>
<dbReference type="PANTHER" id="PTHR45745:SF1">
    <property type="entry name" value="PHOSPHOGLUCOMUTASE 2B-RELATED"/>
    <property type="match status" value="1"/>
</dbReference>
<dbReference type="Pfam" id="PF00408">
    <property type="entry name" value="PGM_PMM_IV"/>
    <property type="match status" value="1"/>
</dbReference>
<evidence type="ECO:0000259" key="4">
    <source>
        <dbReference type="Pfam" id="PF00408"/>
    </source>
</evidence>
<gene>
    <name evidence="6" type="ORF">SBAD_LOCUS11796</name>
</gene>
<dbReference type="InterPro" id="IPR036900">
    <property type="entry name" value="A-D-PHexomutase_C_sf"/>
</dbReference>
<reference evidence="8" key="1">
    <citation type="submission" date="2016-06" db="UniProtKB">
        <authorList>
            <consortium name="WormBaseParasite"/>
        </authorList>
    </citation>
    <scope>IDENTIFICATION</scope>
</reference>
<proteinExistence type="predicted"/>
<dbReference type="WBParaSite" id="SBAD_0001218901-mRNA-1">
    <property type="protein sequence ID" value="SBAD_0001218901-mRNA-1"/>
    <property type="gene ID" value="SBAD_0001218901"/>
</dbReference>
<dbReference type="Proteomes" id="UP000270296">
    <property type="component" value="Unassembled WGS sequence"/>
</dbReference>
<evidence type="ECO:0000256" key="2">
    <source>
        <dbReference type="ARBA" id="ARBA00022842"/>
    </source>
</evidence>
<dbReference type="AlphaFoldDB" id="A0A183J7E8"/>
<evidence type="ECO:0000256" key="1">
    <source>
        <dbReference type="ARBA" id="ARBA00022723"/>
    </source>
</evidence>
<dbReference type="Pfam" id="PF02880">
    <property type="entry name" value="PGM_PMM_III"/>
    <property type="match status" value="1"/>
</dbReference>
<keyword evidence="3" id="KW-0413">Isomerase</keyword>
<dbReference type="GO" id="GO:0005975">
    <property type="term" value="P:carbohydrate metabolic process"/>
    <property type="evidence" value="ECO:0007669"/>
    <property type="project" value="InterPro"/>
</dbReference>
<dbReference type="GO" id="GO:0008973">
    <property type="term" value="F:phosphopentomutase activity"/>
    <property type="evidence" value="ECO:0007669"/>
    <property type="project" value="TreeGrafter"/>
</dbReference>
<keyword evidence="1" id="KW-0479">Metal-binding</keyword>
<name>A0A183J7E8_9BILA</name>
<dbReference type="Gene3D" id="3.30.310.50">
    <property type="entry name" value="Alpha-D-phosphohexomutase, C-terminal domain"/>
    <property type="match status" value="1"/>
</dbReference>
<feature type="domain" description="Alpha-D-phosphohexomutase C-terminal" evidence="4">
    <location>
        <begin position="157"/>
        <end position="216"/>
    </location>
</feature>
<dbReference type="InterPro" id="IPR005846">
    <property type="entry name" value="A-D-PHexomutase_a/b/a-III"/>
</dbReference>
<dbReference type="GO" id="GO:0006166">
    <property type="term" value="P:purine ribonucleoside salvage"/>
    <property type="evidence" value="ECO:0007669"/>
    <property type="project" value="TreeGrafter"/>
</dbReference>
<sequence>MNGSSLVIATDPDADRFQLAEKNDGSWHIFTGNEMGALLAWWKWYNWRRLNPDKSAEDVYIINSAVSSKIARTIAETEGFKYEETLTGFKWMANKAATLRSQGKTVLMAWEESIGYMPGDALDKDGVITSAIFADYASFLHAKNMTFQQQLAELYANTLKVVGLNYFRFQLLPVNSSNNMITFTLENGSMFTIRSSGTEPKVKFYLEVISKKDEEEANKQLQVLIKAIIETFLVPEKYELIWRS</sequence>
<organism evidence="8">
    <name type="scientific">Soboliphyme baturini</name>
    <dbReference type="NCBI Taxonomy" id="241478"/>
    <lineage>
        <taxon>Eukaryota</taxon>
        <taxon>Metazoa</taxon>
        <taxon>Ecdysozoa</taxon>
        <taxon>Nematoda</taxon>
        <taxon>Enoplea</taxon>
        <taxon>Dorylaimia</taxon>
        <taxon>Dioctophymatida</taxon>
        <taxon>Dioctophymatoidea</taxon>
        <taxon>Soboliphymatidae</taxon>
        <taxon>Soboliphyme</taxon>
    </lineage>
</organism>
<dbReference type="GO" id="GO:0046872">
    <property type="term" value="F:metal ion binding"/>
    <property type="evidence" value="ECO:0007669"/>
    <property type="project" value="UniProtKB-KW"/>
</dbReference>
<dbReference type="GO" id="GO:0005634">
    <property type="term" value="C:nucleus"/>
    <property type="evidence" value="ECO:0007669"/>
    <property type="project" value="TreeGrafter"/>
</dbReference>
<evidence type="ECO:0000313" key="6">
    <source>
        <dbReference type="EMBL" id="VDP43034.1"/>
    </source>
</evidence>
<dbReference type="EMBL" id="UZAM01016399">
    <property type="protein sequence ID" value="VDP43034.1"/>
    <property type="molecule type" value="Genomic_DNA"/>
</dbReference>
<dbReference type="InterPro" id="IPR005843">
    <property type="entry name" value="A-D-PHexomutase_C"/>
</dbReference>
<keyword evidence="7" id="KW-1185">Reference proteome</keyword>
<accession>A0A183J7E8</accession>
<evidence type="ECO:0000256" key="3">
    <source>
        <dbReference type="ARBA" id="ARBA00023235"/>
    </source>
</evidence>
<dbReference type="OrthoDB" id="8300170at2759"/>
<evidence type="ECO:0000313" key="7">
    <source>
        <dbReference type="Proteomes" id="UP000270296"/>
    </source>
</evidence>
<protein>
    <submittedName>
        <fullName evidence="8">PGM_PMM_III domain-containing protein</fullName>
    </submittedName>
</protein>